<dbReference type="InterPro" id="IPR029058">
    <property type="entry name" value="AB_hydrolase_fold"/>
</dbReference>
<gene>
    <name evidence="2" type="ORF">N788_05195</name>
</gene>
<sequence>MRDILGFAVAVPALPDSHDPDPRAWQGALQDAIGGGKGPLVLVGHSLGALAVLRWLLAAPNPIAGAVLVAPPIGPSRLEAIRRFRVEAQALPAALSRARRSLVVVSDADPYLLPTPADVATAFASAGARRLLLPGGGHFSPASGLTPLPGILPFFREMAAAQEREDATLLPPPASDRRTGRCPA</sequence>
<protein>
    <recommendedName>
        <fullName evidence="4">AB hydrolase-1 domain-containing protein</fullName>
    </recommendedName>
</protein>
<dbReference type="EMBL" id="AVCJ01000023">
    <property type="protein sequence ID" value="KFL36288.1"/>
    <property type="molecule type" value="Genomic_DNA"/>
</dbReference>
<reference evidence="3" key="1">
    <citation type="submission" date="2013-08" db="EMBL/GenBank/DDBJ databases">
        <title>Genome sequencing of Arenimonas donghaensis.</title>
        <authorList>
            <person name="Chen F."/>
            <person name="Wang G."/>
        </authorList>
    </citation>
    <scope>NUCLEOTIDE SEQUENCE [LARGE SCALE GENOMIC DNA]</scope>
    <source>
        <strain evidence="3">HO3-R19</strain>
    </source>
</reference>
<reference evidence="2 3" key="2">
    <citation type="journal article" date="2015" name="Stand. Genomic Sci.">
        <title>High quality draft genomic sequence of Arenimonas donghaensis DSM 18148(T).</title>
        <authorList>
            <person name="Chen F."/>
            <person name="Wang H."/>
            <person name="Cao Y."/>
            <person name="Li X."/>
            <person name="Wang G."/>
        </authorList>
    </citation>
    <scope>NUCLEOTIDE SEQUENCE [LARGE SCALE GENOMIC DNA]</scope>
    <source>
        <strain evidence="2 3">HO3-R19</strain>
    </source>
</reference>
<dbReference type="STRING" id="1121014.N788_05195"/>
<evidence type="ECO:0000256" key="1">
    <source>
        <dbReference type="SAM" id="MobiDB-lite"/>
    </source>
</evidence>
<feature type="region of interest" description="Disordered" evidence="1">
    <location>
        <begin position="163"/>
        <end position="184"/>
    </location>
</feature>
<dbReference type="InterPro" id="IPR010662">
    <property type="entry name" value="RBBP9/YdeN"/>
</dbReference>
<organism evidence="2 3">
    <name type="scientific">Arenimonas donghaensis DSM 18148 = HO3-R19</name>
    <dbReference type="NCBI Taxonomy" id="1121014"/>
    <lineage>
        <taxon>Bacteria</taxon>
        <taxon>Pseudomonadati</taxon>
        <taxon>Pseudomonadota</taxon>
        <taxon>Gammaproteobacteria</taxon>
        <taxon>Lysobacterales</taxon>
        <taxon>Lysobacteraceae</taxon>
        <taxon>Arenimonas</taxon>
    </lineage>
</organism>
<feature type="compositionally biased region" description="Basic and acidic residues" evidence="1">
    <location>
        <begin position="175"/>
        <end position="184"/>
    </location>
</feature>
<evidence type="ECO:0008006" key="4">
    <source>
        <dbReference type="Google" id="ProtNLM"/>
    </source>
</evidence>
<dbReference type="Proteomes" id="UP000029085">
    <property type="component" value="Unassembled WGS sequence"/>
</dbReference>
<evidence type="ECO:0000313" key="3">
    <source>
        <dbReference type="Proteomes" id="UP000029085"/>
    </source>
</evidence>
<dbReference type="GO" id="GO:0016787">
    <property type="term" value="F:hydrolase activity"/>
    <property type="evidence" value="ECO:0007669"/>
    <property type="project" value="InterPro"/>
</dbReference>
<dbReference type="Gene3D" id="3.40.50.1820">
    <property type="entry name" value="alpha/beta hydrolase"/>
    <property type="match status" value="1"/>
</dbReference>
<dbReference type="SUPFAM" id="SSF53474">
    <property type="entry name" value="alpha/beta-Hydrolases"/>
    <property type="match status" value="1"/>
</dbReference>
<comment type="caution">
    <text evidence="2">The sequence shown here is derived from an EMBL/GenBank/DDBJ whole genome shotgun (WGS) entry which is preliminary data.</text>
</comment>
<dbReference type="PATRIC" id="fig|1121014.3.peg.1927"/>
<dbReference type="Pfam" id="PF06821">
    <property type="entry name" value="Ser_hydrolase"/>
    <property type="match status" value="1"/>
</dbReference>
<dbReference type="AlphaFoldDB" id="A0A087MHD5"/>
<keyword evidence="3" id="KW-1185">Reference proteome</keyword>
<proteinExistence type="predicted"/>
<evidence type="ECO:0000313" key="2">
    <source>
        <dbReference type="EMBL" id="KFL36288.1"/>
    </source>
</evidence>
<name>A0A087MHD5_9GAMM</name>
<accession>A0A087MHD5</accession>